<sequence length="91" mass="9497">MLKRQKNRVKEEGEISGSKLSRRGRKIKCHKCSMVGHNSRSCQNSTTISSIPPLARVPLVAPAPPAAAALAPPTPSQTVASKASASSPLAP</sequence>
<evidence type="ECO:0000313" key="3">
    <source>
        <dbReference type="Proteomes" id="UP001358586"/>
    </source>
</evidence>
<feature type="compositionally biased region" description="Low complexity" evidence="1">
    <location>
        <begin position="80"/>
        <end position="91"/>
    </location>
</feature>
<reference evidence="2 3" key="1">
    <citation type="submission" date="2023-03" db="EMBL/GenBank/DDBJ databases">
        <title>WGS of Gossypium arboreum.</title>
        <authorList>
            <person name="Yu D."/>
        </authorList>
    </citation>
    <scope>NUCLEOTIDE SEQUENCE [LARGE SCALE GENOMIC DNA]</scope>
    <source>
        <tissue evidence="2">Leaf</tissue>
    </source>
</reference>
<evidence type="ECO:0000313" key="2">
    <source>
        <dbReference type="EMBL" id="KAK5840139.1"/>
    </source>
</evidence>
<dbReference type="InterPro" id="IPR036875">
    <property type="entry name" value="Znf_CCHC_sf"/>
</dbReference>
<protein>
    <recommendedName>
        <fullName evidence="4">CCHC-type domain-containing protein</fullName>
    </recommendedName>
</protein>
<evidence type="ECO:0000256" key="1">
    <source>
        <dbReference type="SAM" id="MobiDB-lite"/>
    </source>
</evidence>
<feature type="region of interest" description="Disordered" evidence="1">
    <location>
        <begin position="1"/>
        <end position="23"/>
    </location>
</feature>
<comment type="caution">
    <text evidence="2">The sequence shown here is derived from an EMBL/GenBank/DDBJ whole genome shotgun (WGS) entry which is preliminary data.</text>
</comment>
<keyword evidence="3" id="KW-1185">Reference proteome</keyword>
<name>A0ABR0QMC5_GOSAR</name>
<evidence type="ECO:0008006" key="4">
    <source>
        <dbReference type="Google" id="ProtNLM"/>
    </source>
</evidence>
<dbReference type="SUPFAM" id="SSF57756">
    <property type="entry name" value="Retrovirus zinc finger-like domains"/>
    <property type="match status" value="1"/>
</dbReference>
<gene>
    <name evidence="2" type="ORF">PVK06_009019</name>
</gene>
<dbReference type="Proteomes" id="UP001358586">
    <property type="component" value="Chromosome 3"/>
</dbReference>
<accession>A0ABR0QMC5</accession>
<proteinExistence type="predicted"/>
<dbReference type="EMBL" id="JARKNE010000003">
    <property type="protein sequence ID" value="KAK5840139.1"/>
    <property type="molecule type" value="Genomic_DNA"/>
</dbReference>
<organism evidence="2 3">
    <name type="scientific">Gossypium arboreum</name>
    <name type="common">Tree cotton</name>
    <name type="synonym">Gossypium nanking</name>
    <dbReference type="NCBI Taxonomy" id="29729"/>
    <lineage>
        <taxon>Eukaryota</taxon>
        <taxon>Viridiplantae</taxon>
        <taxon>Streptophyta</taxon>
        <taxon>Embryophyta</taxon>
        <taxon>Tracheophyta</taxon>
        <taxon>Spermatophyta</taxon>
        <taxon>Magnoliopsida</taxon>
        <taxon>eudicotyledons</taxon>
        <taxon>Gunneridae</taxon>
        <taxon>Pentapetalae</taxon>
        <taxon>rosids</taxon>
        <taxon>malvids</taxon>
        <taxon>Malvales</taxon>
        <taxon>Malvaceae</taxon>
        <taxon>Malvoideae</taxon>
        <taxon>Gossypium</taxon>
    </lineage>
</organism>
<feature type="region of interest" description="Disordered" evidence="1">
    <location>
        <begin position="66"/>
        <end position="91"/>
    </location>
</feature>